<evidence type="ECO:0000256" key="1">
    <source>
        <dbReference type="ARBA" id="ARBA00022485"/>
    </source>
</evidence>
<sequence length="261" mass="28262">MIGDLDLEGVSVPLVEIFSAIQGEGANVGTRQLFIRFAGCDLRCTYCDSAHTWSVPAIALLETIAGDRQFQRVANPLSGTQILAAVAQLHHPHLHDSISLTGGEPLLHALALATLLPALKAATQLPLYLETGGHHPRALERVLPYLDSVGMDIKLPSVSGECHWPAHQQFLTLCDRAGVEVFCKVIISALTTPTDLATMAELVATVNPRIPVFLQPVTPIGTGRLIQPPTPAQVLAWQAYLKNRLAHVRVIPQTHKFLGQR</sequence>
<comment type="caution">
    <text evidence="8">Lacks conserved residue(s) required for the propagation of feature annotation.</text>
</comment>
<accession>A0A2D2PZJ7</accession>
<evidence type="ECO:0000256" key="2">
    <source>
        <dbReference type="ARBA" id="ARBA00022691"/>
    </source>
</evidence>
<dbReference type="InterPro" id="IPR024924">
    <property type="entry name" value="7-CO-7-deazaguanine_synth-like"/>
</dbReference>
<evidence type="ECO:0000259" key="9">
    <source>
        <dbReference type="PROSITE" id="PS51918"/>
    </source>
</evidence>
<dbReference type="RefSeq" id="WP_099797963.1">
    <property type="nucleotide sequence ID" value="NZ_CP018092.1"/>
</dbReference>
<keyword evidence="1 8" id="KW-0004">4Fe-4S</keyword>
<dbReference type="KEGG" id="slw:BRW62_01780"/>
<dbReference type="PIRSF" id="PIRSF000370">
    <property type="entry name" value="QueE"/>
    <property type="match status" value="1"/>
</dbReference>
<dbReference type="Pfam" id="PF04055">
    <property type="entry name" value="Radical_SAM"/>
    <property type="match status" value="1"/>
</dbReference>
<feature type="binding site" evidence="8">
    <location>
        <position position="36"/>
    </location>
    <ligand>
        <name>substrate</name>
    </ligand>
</feature>
<feature type="binding site" evidence="8">
    <location>
        <position position="49"/>
    </location>
    <ligand>
        <name>Mg(2+)</name>
        <dbReference type="ChEBI" id="CHEBI:18420"/>
    </ligand>
</feature>
<dbReference type="InterPro" id="IPR013785">
    <property type="entry name" value="Aldolase_TIM"/>
</dbReference>
<feature type="binding site" evidence="8">
    <location>
        <position position="44"/>
    </location>
    <ligand>
        <name>[4Fe-4S] cluster</name>
        <dbReference type="ChEBI" id="CHEBI:49883"/>
        <note>4Fe-4S-S-AdoMet</note>
    </ligand>
</feature>
<comment type="cofactor">
    <cofactor evidence="8">
        <name>S-adenosyl-L-methionine</name>
        <dbReference type="ChEBI" id="CHEBI:59789"/>
    </cofactor>
    <text evidence="8">Binds 1 S-adenosyl-L-methionine per subunit.</text>
</comment>
<dbReference type="GO" id="GO:0051539">
    <property type="term" value="F:4 iron, 4 sulfur cluster binding"/>
    <property type="evidence" value="ECO:0007669"/>
    <property type="project" value="UniProtKB-UniRule"/>
</dbReference>
<keyword evidence="4 8" id="KW-0460">Magnesium</keyword>
<name>A0A2D2PZJ7_PARLV</name>
<dbReference type="OrthoDB" id="9792276at2"/>
<evidence type="ECO:0000256" key="4">
    <source>
        <dbReference type="ARBA" id="ARBA00022842"/>
    </source>
</evidence>
<dbReference type="GO" id="GO:0016840">
    <property type="term" value="F:carbon-nitrogen lyase activity"/>
    <property type="evidence" value="ECO:0007669"/>
    <property type="project" value="UniProtKB-UniRule"/>
</dbReference>
<dbReference type="PROSITE" id="PS51918">
    <property type="entry name" value="RADICAL_SAM"/>
    <property type="match status" value="1"/>
</dbReference>
<comment type="cofactor">
    <cofactor evidence="8">
        <name>[4Fe-4S] cluster</name>
        <dbReference type="ChEBI" id="CHEBI:49883"/>
    </cofactor>
    <text evidence="8">Binds 1 [4Fe-4S] cluster. The cluster is coordinated with 3 cysteines and an exchangeable S-adenosyl-L-methionine.</text>
</comment>
<dbReference type="GO" id="GO:0000287">
    <property type="term" value="F:magnesium ion binding"/>
    <property type="evidence" value="ECO:0007669"/>
    <property type="project" value="UniProtKB-UniRule"/>
</dbReference>
<reference evidence="10 11" key="1">
    <citation type="submission" date="2016-11" db="EMBL/GenBank/DDBJ databases">
        <title>Complete genome sequence of thermophilic cyanobacteria strain Synechococcus sp. PCC6715.</title>
        <authorList>
            <person name="Tang J."/>
            <person name="Daroch M."/>
            <person name="Liang Y."/>
            <person name="Jiang D."/>
            <person name="Shah M."/>
        </authorList>
    </citation>
    <scope>NUCLEOTIDE SEQUENCE [LARGE SCALE GENOMIC DNA]</scope>
    <source>
        <strain evidence="10 11">PCC 6715</strain>
    </source>
</reference>
<gene>
    <name evidence="8" type="primary">queE</name>
    <name evidence="10" type="ORF">BRW62_01780</name>
</gene>
<evidence type="ECO:0000256" key="7">
    <source>
        <dbReference type="ARBA" id="ARBA00023239"/>
    </source>
</evidence>
<dbReference type="PANTHER" id="PTHR42836">
    <property type="entry name" value="7-CARBOXY-7-DEAZAGUANINE SYNTHASE"/>
    <property type="match status" value="1"/>
</dbReference>
<dbReference type="EMBL" id="CP018092">
    <property type="protein sequence ID" value="ATS17682.1"/>
    <property type="molecule type" value="Genomic_DNA"/>
</dbReference>
<dbReference type="InterPro" id="IPR007197">
    <property type="entry name" value="rSAM"/>
</dbReference>
<feature type="binding site" evidence="8">
    <location>
        <position position="101"/>
    </location>
    <ligand>
        <name>substrate</name>
    </ligand>
</feature>
<feature type="binding site" evidence="8">
    <location>
        <begin position="46"/>
        <end position="48"/>
    </location>
    <ligand>
        <name>S-adenosyl-L-methionine</name>
        <dbReference type="ChEBI" id="CHEBI:59789"/>
    </ligand>
</feature>
<dbReference type="Gene3D" id="3.20.20.70">
    <property type="entry name" value="Aldolase class I"/>
    <property type="match status" value="1"/>
</dbReference>
<comment type="subunit">
    <text evidence="8">Homodimer.</text>
</comment>
<dbReference type="GO" id="GO:0008616">
    <property type="term" value="P:tRNA queuosine(34) biosynthetic process"/>
    <property type="evidence" value="ECO:0007669"/>
    <property type="project" value="UniProtKB-UniRule"/>
</dbReference>
<feature type="binding site" evidence="8">
    <location>
        <position position="40"/>
    </location>
    <ligand>
        <name>[4Fe-4S] cluster</name>
        <dbReference type="ChEBI" id="CHEBI:49883"/>
        <note>4Fe-4S-S-AdoMet</note>
    </ligand>
</feature>
<keyword evidence="11" id="KW-1185">Reference proteome</keyword>
<evidence type="ECO:0000256" key="5">
    <source>
        <dbReference type="ARBA" id="ARBA00023004"/>
    </source>
</evidence>
<evidence type="ECO:0000313" key="10">
    <source>
        <dbReference type="EMBL" id="ATS17682.1"/>
    </source>
</evidence>
<feature type="binding site" evidence="8">
    <location>
        <position position="47"/>
    </location>
    <ligand>
        <name>[4Fe-4S] cluster</name>
        <dbReference type="ChEBI" id="CHEBI:49883"/>
        <note>4Fe-4S-S-AdoMet</note>
    </ligand>
</feature>
<dbReference type="SUPFAM" id="SSF102114">
    <property type="entry name" value="Radical SAM enzymes"/>
    <property type="match status" value="1"/>
</dbReference>
<keyword evidence="3 8" id="KW-0479">Metal-binding</keyword>
<dbReference type="SFLD" id="SFLDS00029">
    <property type="entry name" value="Radical_SAM"/>
    <property type="match status" value="1"/>
</dbReference>
<feature type="binding site" evidence="8">
    <location>
        <begin position="21"/>
        <end position="23"/>
    </location>
    <ligand>
        <name>substrate</name>
    </ligand>
</feature>
<comment type="similarity">
    <text evidence="8">Belongs to the radical SAM superfamily. 7-carboxy-7-deazaguanine synthase family.</text>
</comment>
<dbReference type="InterPro" id="IPR058240">
    <property type="entry name" value="rSAM_sf"/>
</dbReference>
<comment type="cofactor">
    <cofactor evidence="8">
        <name>Mg(2+)</name>
        <dbReference type="ChEBI" id="CHEBI:18420"/>
    </cofactor>
</comment>
<dbReference type="UniPathway" id="UPA00391"/>
<comment type="catalytic activity">
    <reaction evidence="8">
        <text>6-carboxy-5,6,7,8-tetrahydropterin + H(+) = 7-carboxy-7-carbaguanine + NH4(+)</text>
        <dbReference type="Rhea" id="RHEA:27974"/>
        <dbReference type="ChEBI" id="CHEBI:15378"/>
        <dbReference type="ChEBI" id="CHEBI:28938"/>
        <dbReference type="ChEBI" id="CHEBI:61032"/>
        <dbReference type="ChEBI" id="CHEBI:61036"/>
        <dbReference type="EC" id="4.3.99.3"/>
    </reaction>
</comment>
<evidence type="ECO:0000313" key="11">
    <source>
        <dbReference type="Proteomes" id="UP000231057"/>
    </source>
</evidence>
<comment type="function">
    <text evidence="8">Catalyzes the complex heterocyclic radical-mediated conversion of 6-carboxy-5,6,7,8-tetrahydropterin (CPH4) to 7-carboxy-7-deazaguanine (CDG), a step common to the biosynthetic pathways of all 7-deazapurine-containing compounds.</text>
</comment>
<dbReference type="Proteomes" id="UP000231057">
    <property type="component" value="Chromosome"/>
</dbReference>
<protein>
    <recommendedName>
        <fullName evidence="8">7-carboxy-7-deazaguanine synthase</fullName>
        <shortName evidence="8">CDG synthase</shortName>
        <ecNumber evidence="8">4.3.99.3</ecNumber>
    </recommendedName>
    <alternativeName>
        <fullName evidence="8">Queuosine biosynthesis protein QueE</fullName>
    </alternativeName>
</protein>
<comment type="pathway">
    <text evidence="8">Purine metabolism; 7-cyano-7-deazaguanine biosynthesis.</text>
</comment>
<evidence type="ECO:0000256" key="8">
    <source>
        <dbReference type="HAMAP-Rule" id="MF_00917"/>
    </source>
</evidence>
<dbReference type="PANTHER" id="PTHR42836:SF1">
    <property type="entry name" value="7-CARBOXY-7-DEAZAGUANINE SYNTHASE"/>
    <property type="match status" value="1"/>
</dbReference>
<keyword evidence="7 8" id="KW-0456">Lyase</keyword>
<evidence type="ECO:0000256" key="3">
    <source>
        <dbReference type="ARBA" id="ARBA00022723"/>
    </source>
</evidence>
<keyword evidence="2 8" id="KW-0949">S-adenosyl-L-methionine</keyword>
<reference evidence="11" key="2">
    <citation type="journal article" date="2022" name="Front. Microbiol.">
        <title>Comparative Genomic Analysis Revealed Distinct Molecular Components and Organization of CO2-Concentrating Mechanism in Thermophilic Cyanobacteria.</title>
        <authorList>
            <person name="Tang J."/>
            <person name="Zhou H."/>
            <person name="Yao D."/>
            <person name="Riaz S."/>
            <person name="You D."/>
            <person name="Klepacz-Smolka A."/>
            <person name="Daroch M."/>
        </authorList>
    </citation>
    <scope>NUCLEOTIDE SEQUENCE [LARGE SCALE GENOMIC DNA]</scope>
    <source>
        <strain evidence="11">PCC 6715</strain>
    </source>
</reference>
<keyword evidence="5 8" id="KW-0408">Iron</keyword>
<proteinExistence type="inferred from homology"/>
<feature type="binding site" evidence="8">
    <location>
        <position position="103"/>
    </location>
    <ligand>
        <name>S-adenosyl-L-methionine</name>
        <dbReference type="ChEBI" id="CHEBI:59789"/>
    </ligand>
</feature>
<dbReference type="HAMAP" id="MF_00917">
    <property type="entry name" value="QueE"/>
    <property type="match status" value="1"/>
</dbReference>
<evidence type="ECO:0000256" key="6">
    <source>
        <dbReference type="ARBA" id="ARBA00023014"/>
    </source>
</evidence>
<dbReference type="AlphaFoldDB" id="A0A2D2PZJ7"/>
<dbReference type="EC" id="4.3.99.3" evidence="8"/>
<dbReference type="GO" id="GO:1904047">
    <property type="term" value="F:S-adenosyl-L-methionine binding"/>
    <property type="evidence" value="ECO:0007669"/>
    <property type="project" value="UniProtKB-UniRule"/>
</dbReference>
<keyword evidence="8" id="KW-0671">Queuosine biosynthesis</keyword>
<keyword evidence="6 8" id="KW-0411">Iron-sulfur</keyword>
<organism evidence="10 11">
    <name type="scientific">Parathermosynechococcus lividus PCC 6715</name>
    <dbReference type="NCBI Taxonomy" id="1917166"/>
    <lineage>
        <taxon>Bacteria</taxon>
        <taxon>Bacillati</taxon>
        <taxon>Cyanobacteriota</taxon>
        <taxon>Cyanophyceae</taxon>
        <taxon>Acaryochloridales</taxon>
        <taxon>Thermosynechococcaceae</taxon>
        <taxon>Parathermosynechococcus</taxon>
    </lineage>
</organism>
<feature type="domain" description="Radical SAM core" evidence="9">
    <location>
        <begin position="27"/>
        <end position="261"/>
    </location>
</feature>